<accession>A0ABY9M720</accession>
<evidence type="ECO:0000313" key="1">
    <source>
        <dbReference type="EMBL" id="WMD22369.1"/>
    </source>
</evidence>
<proteinExistence type="predicted"/>
<protein>
    <submittedName>
        <fullName evidence="1">Uncharacterized protein</fullName>
    </submittedName>
</protein>
<dbReference type="RefSeq" id="WP_306947142.1">
    <property type="nucleotide sequence ID" value="NZ_CP132976.1"/>
</dbReference>
<organism evidence="1 2">
    <name type="scientific">Achromobacter seleniivolatilans</name>
    <dbReference type="NCBI Taxonomy" id="3047478"/>
    <lineage>
        <taxon>Bacteria</taxon>
        <taxon>Pseudomonadati</taxon>
        <taxon>Pseudomonadota</taxon>
        <taxon>Betaproteobacteria</taxon>
        <taxon>Burkholderiales</taxon>
        <taxon>Alcaligenaceae</taxon>
        <taxon>Achromobacter</taxon>
    </lineage>
</organism>
<name>A0ABY9M720_9BURK</name>
<keyword evidence="2" id="KW-1185">Reference proteome</keyword>
<reference evidence="1 2" key="1">
    <citation type="submission" date="2023-08" db="EMBL/GenBank/DDBJ databases">
        <title>Achromobacter seleniivolatilans sp. nov., isolated from seleniferous soil.</title>
        <authorList>
            <person name="Zhang S."/>
            <person name="Li K."/>
            <person name="Peng J."/>
            <person name="Zhao Q."/>
            <person name="Wang H."/>
            <person name="Guo Y."/>
        </authorList>
    </citation>
    <scope>NUCLEOTIDE SEQUENCE [LARGE SCALE GENOMIC DNA]</scope>
    <source>
        <strain evidence="1 2">R39</strain>
    </source>
</reference>
<dbReference type="Proteomes" id="UP001234798">
    <property type="component" value="Chromosome"/>
</dbReference>
<evidence type="ECO:0000313" key="2">
    <source>
        <dbReference type="Proteomes" id="UP001234798"/>
    </source>
</evidence>
<dbReference type="EMBL" id="CP132976">
    <property type="protein sequence ID" value="WMD22369.1"/>
    <property type="molecule type" value="Genomic_DNA"/>
</dbReference>
<gene>
    <name evidence="1" type="ORF">RAS12_08320</name>
</gene>
<sequence>MMEKRSALSRLWLSAFLVWAGPVYSDSLSGEFLTQKQLTKPEVITKWLQDNPEGVDKKGAAFSFDEGLKYKRRKYWSAAAKSFGESAIRYPSPQVLTEYAMANLYMLGEIRTQKGNTQLGVEADINYAIMQYRSVMAADKTLNALSEAEKIQIKENIECLTDYLKTRRASRECQPLKYYGLAP</sequence>